<sequence length="337" mass="36204">MKLTLIASAIAAGLALAGLAPAARAEEPELRHVRLCDVSACYYAWNVVDSDGDGVSDADEVVAGTDPLDPGSRPPLPLIVEMIGAQLLPTFEFGVGKMVVRPADLHAALEEYGGSLPESPLAAFPLGERKDAMTRLGLDAEQMAGFGISAEADGFTLVRGFDKENKPVRRVGGVDISLISAGADDGGDVPEEGPKVVYSEKFENGDLFIKLEDGDEVLIHKDGSYERTGPDGFPKKGSGYTNPDADTGDGEPTDEQIEAWKRVRDATKRTVFGWQAIEVDPENIPDRKGTIILIDPEYQDYEGSVSDPPQIDRAQPETRPDLPNPADRVNTCWPKCV</sequence>
<comment type="subcellular location">
    <subcellularLocation>
        <location evidence="1">Secreted</location>
    </subcellularLocation>
</comment>
<organism evidence="7 8">
    <name type="scientific">Lysobacter brunescens</name>
    <dbReference type="NCBI Taxonomy" id="262323"/>
    <lineage>
        <taxon>Bacteria</taxon>
        <taxon>Pseudomonadati</taxon>
        <taxon>Pseudomonadota</taxon>
        <taxon>Gammaproteobacteria</taxon>
        <taxon>Lysobacterales</taxon>
        <taxon>Lysobacteraceae</taxon>
        <taxon>Lysobacter</taxon>
    </lineage>
</organism>
<dbReference type="Pfam" id="PF18884">
    <property type="entry name" value="TSP3_bac"/>
    <property type="match status" value="1"/>
</dbReference>
<dbReference type="Proteomes" id="UP001597110">
    <property type="component" value="Unassembled WGS sequence"/>
</dbReference>
<evidence type="ECO:0000313" key="7">
    <source>
        <dbReference type="EMBL" id="MFD0725221.1"/>
    </source>
</evidence>
<keyword evidence="2" id="KW-0964">Secreted</keyword>
<keyword evidence="3 6" id="KW-0732">Signal</keyword>
<evidence type="ECO:0000256" key="1">
    <source>
        <dbReference type="ARBA" id="ARBA00004613"/>
    </source>
</evidence>
<feature type="region of interest" description="Disordered" evidence="5">
    <location>
        <begin position="298"/>
        <end position="327"/>
    </location>
</feature>
<comment type="caution">
    <text evidence="7">The sequence shown here is derived from an EMBL/GenBank/DDBJ whole genome shotgun (WGS) entry which is preliminary data.</text>
</comment>
<dbReference type="RefSeq" id="WP_386822830.1">
    <property type="nucleotide sequence ID" value="NZ_JBHTIF010000001.1"/>
</dbReference>
<evidence type="ECO:0000256" key="5">
    <source>
        <dbReference type="SAM" id="MobiDB-lite"/>
    </source>
</evidence>
<evidence type="ECO:0000256" key="3">
    <source>
        <dbReference type="ARBA" id="ARBA00022729"/>
    </source>
</evidence>
<proteinExistence type="predicted"/>
<evidence type="ECO:0000256" key="2">
    <source>
        <dbReference type="ARBA" id="ARBA00022525"/>
    </source>
</evidence>
<evidence type="ECO:0000313" key="8">
    <source>
        <dbReference type="Proteomes" id="UP001597110"/>
    </source>
</evidence>
<dbReference type="InterPro" id="IPR059100">
    <property type="entry name" value="TSP3_bac"/>
</dbReference>
<evidence type="ECO:0000256" key="4">
    <source>
        <dbReference type="ARBA" id="ARBA00022837"/>
    </source>
</evidence>
<accession>A0ABW2YBB9</accession>
<feature type="chain" id="PRO_5046439880" evidence="6">
    <location>
        <begin position="26"/>
        <end position="337"/>
    </location>
</feature>
<keyword evidence="4" id="KW-0106">Calcium</keyword>
<gene>
    <name evidence="7" type="ORF">ACFQ0E_06350</name>
</gene>
<reference evidence="8" key="1">
    <citation type="journal article" date="2019" name="Int. J. Syst. Evol. Microbiol.">
        <title>The Global Catalogue of Microorganisms (GCM) 10K type strain sequencing project: providing services to taxonomists for standard genome sequencing and annotation.</title>
        <authorList>
            <consortium name="The Broad Institute Genomics Platform"/>
            <consortium name="The Broad Institute Genome Sequencing Center for Infectious Disease"/>
            <person name="Wu L."/>
            <person name="Ma J."/>
        </authorList>
    </citation>
    <scope>NUCLEOTIDE SEQUENCE [LARGE SCALE GENOMIC DNA]</scope>
    <source>
        <strain evidence="8">CCUG 55585</strain>
    </source>
</reference>
<feature type="signal peptide" evidence="6">
    <location>
        <begin position="1"/>
        <end position="25"/>
    </location>
</feature>
<dbReference type="EMBL" id="JBHTIF010000001">
    <property type="protein sequence ID" value="MFD0725221.1"/>
    <property type="molecule type" value="Genomic_DNA"/>
</dbReference>
<name>A0ABW2YBB9_9GAMM</name>
<evidence type="ECO:0000256" key="6">
    <source>
        <dbReference type="SAM" id="SignalP"/>
    </source>
</evidence>
<protein>
    <submittedName>
        <fullName evidence="7">Uncharacterized protein</fullName>
    </submittedName>
</protein>
<keyword evidence="8" id="KW-1185">Reference proteome</keyword>
<feature type="region of interest" description="Disordered" evidence="5">
    <location>
        <begin position="223"/>
        <end position="253"/>
    </location>
</feature>